<dbReference type="Gene3D" id="1.10.510.10">
    <property type="entry name" value="Transferase(Phosphotransferase) domain 1"/>
    <property type="match status" value="1"/>
</dbReference>
<dbReference type="PANTHER" id="PTHR43671:SF13">
    <property type="entry name" value="SERINE_THREONINE-PROTEIN KINASE NEK2"/>
    <property type="match status" value="1"/>
</dbReference>
<reference evidence="13 14" key="1">
    <citation type="submission" date="2020-04" db="EMBL/GenBank/DDBJ databases">
        <title>Perkinsus olseni comparative genomics.</title>
        <authorList>
            <person name="Bogema D.R."/>
        </authorList>
    </citation>
    <scope>NUCLEOTIDE SEQUENCE [LARGE SCALE GENOMIC DNA]</scope>
    <source>
        <strain evidence="13">ATCC PRA-31</strain>
    </source>
</reference>
<feature type="region of interest" description="Disordered" evidence="10">
    <location>
        <begin position="2316"/>
        <end position="2393"/>
    </location>
</feature>
<dbReference type="CDD" id="cd00180">
    <property type="entry name" value="PKc"/>
    <property type="match status" value="1"/>
</dbReference>
<dbReference type="SMART" id="SM00220">
    <property type="entry name" value="S_TKc"/>
    <property type="match status" value="1"/>
</dbReference>
<dbReference type="GO" id="GO:0005737">
    <property type="term" value="C:cytoplasm"/>
    <property type="evidence" value="ECO:0007669"/>
    <property type="project" value="TreeGrafter"/>
</dbReference>
<evidence type="ECO:0000313" key="13">
    <source>
        <dbReference type="EMBL" id="KAF4673783.1"/>
    </source>
</evidence>
<feature type="region of interest" description="Disordered" evidence="10">
    <location>
        <begin position="467"/>
        <end position="533"/>
    </location>
</feature>
<dbReference type="Proteomes" id="UP000572268">
    <property type="component" value="Unassembled WGS sequence"/>
</dbReference>
<feature type="region of interest" description="Disordered" evidence="10">
    <location>
        <begin position="1262"/>
        <end position="1358"/>
    </location>
</feature>
<dbReference type="Gene3D" id="2.60.120.10">
    <property type="entry name" value="Jelly Rolls"/>
    <property type="match status" value="1"/>
</dbReference>
<keyword evidence="3" id="KW-0140">cGMP</keyword>
<evidence type="ECO:0000256" key="8">
    <source>
        <dbReference type="ARBA" id="ARBA00022992"/>
    </source>
</evidence>
<dbReference type="InterPro" id="IPR050660">
    <property type="entry name" value="NEK_Ser/Thr_kinase"/>
</dbReference>
<dbReference type="GO" id="GO:0005524">
    <property type="term" value="F:ATP binding"/>
    <property type="evidence" value="ECO:0007669"/>
    <property type="project" value="UniProtKB-UniRule"/>
</dbReference>
<keyword evidence="7 9" id="KW-0067">ATP-binding</keyword>
<feature type="compositionally biased region" description="Basic and acidic residues" evidence="10">
    <location>
        <begin position="1203"/>
        <end position="1220"/>
    </location>
</feature>
<feature type="region of interest" description="Disordered" evidence="10">
    <location>
        <begin position="366"/>
        <end position="444"/>
    </location>
</feature>
<keyword evidence="6" id="KW-0418">Kinase</keyword>
<evidence type="ECO:0000256" key="4">
    <source>
        <dbReference type="ARBA" id="ARBA00022679"/>
    </source>
</evidence>
<evidence type="ECO:0000256" key="10">
    <source>
        <dbReference type="SAM" id="MobiDB-lite"/>
    </source>
</evidence>
<dbReference type="InterPro" id="IPR018490">
    <property type="entry name" value="cNMP-bd_dom_sf"/>
</dbReference>
<dbReference type="Gene3D" id="3.30.200.20">
    <property type="entry name" value="Phosphorylase Kinase, domain 1"/>
    <property type="match status" value="1"/>
</dbReference>
<feature type="compositionally biased region" description="Low complexity" evidence="10">
    <location>
        <begin position="1184"/>
        <end position="1202"/>
    </location>
</feature>
<comment type="similarity">
    <text evidence="1">Belongs to the protein kinase superfamily. NEK Ser/Thr protein kinase family. NIMA subfamily.</text>
</comment>
<dbReference type="SUPFAM" id="SSF51206">
    <property type="entry name" value="cAMP-binding domain-like"/>
    <property type="match status" value="1"/>
</dbReference>
<evidence type="ECO:0000256" key="6">
    <source>
        <dbReference type="ARBA" id="ARBA00022777"/>
    </source>
</evidence>
<feature type="compositionally biased region" description="Low complexity" evidence="10">
    <location>
        <begin position="1334"/>
        <end position="1355"/>
    </location>
</feature>
<dbReference type="EMBL" id="JABANN010000042">
    <property type="protein sequence ID" value="KAF4673783.1"/>
    <property type="molecule type" value="Genomic_DNA"/>
</dbReference>
<feature type="region of interest" description="Disordered" evidence="10">
    <location>
        <begin position="1921"/>
        <end position="1945"/>
    </location>
</feature>
<feature type="compositionally biased region" description="Basic and acidic residues" evidence="10">
    <location>
        <begin position="2316"/>
        <end position="2331"/>
    </location>
</feature>
<proteinExistence type="inferred from homology"/>
<accession>A0A7J6MQB8</accession>
<keyword evidence="5 9" id="KW-0547">Nucleotide-binding</keyword>
<dbReference type="InterPro" id="IPR018488">
    <property type="entry name" value="cNMP-bd_CS"/>
</dbReference>
<dbReference type="Pfam" id="PF00069">
    <property type="entry name" value="Pkinase"/>
    <property type="match status" value="1"/>
</dbReference>
<dbReference type="PANTHER" id="PTHR43671">
    <property type="entry name" value="SERINE/THREONINE-PROTEIN KINASE NEK"/>
    <property type="match status" value="1"/>
</dbReference>
<evidence type="ECO:0000256" key="5">
    <source>
        <dbReference type="ARBA" id="ARBA00022741"/>
    </source>
</evidence>
<dbReference type="InterPro" id="IPR011009">
    <property type="entry name" value="Kinase-like_dom_sf"/>
</dbReference>
<dbReference type="InterPro" id="IPR017441">
    <property type="entry name" value="Protein_kinase_ATP_BS"/>
</dbReference>
<dbReference type="GO" id="GO:0004674">
    <property type="term" value="F:protein serine/threonine kinase activity"/>
    <property type="evidence" value="ECO:0007669"/>
    <property type="project" value="UniProtKB-EC"/>
</dbReference>
<dbReference type="InterPro" id="IPR000719">
    <property type="entry name" value="Prot_kinase_dom"/>
</dbReference>
<evidence type="ECO:0000256" key="7">
    <source>
        <dbReference type="ARBA" id="ARBA00022840"/>
    </source>
</evidence>
<keyword evidence="4" id="KW-0808">Transferase</keyword>
<feature type="region of interest" description="Disordered" evidence="10">
    <location>
        <begin position="1175"/>
        <end position="1234"/>
    </location>
</feature>
<organism evidence="13 14">
    <name type="scientific">Perkinsus olseni</name>
    <name type="common">Perkinsus atlanticus</name>
    <dbReference type="NCBI Taxonomy" id="32597"/>
    <lineage>
        <taxon>Eukaryota</taxon>
        <taxon>Sar</taxon>
        <taxon>Alveolata</taxon>
        <taxon>Perkinsozoa</taxon>
        <taxon>Perkinsea</taxon>
        <taxon>Perkinsida</taxon>
        <taxon>Perkinsidae</taxon>
        <taxon>Perkinsus</taxon>
    </lineage>
</organism>
<evidence type="ECO:0000256" key="2">
    <source>
        <dbReference type="ARBA" id="ARBA00012513"/>
    </source>
</evidence>
<dbReference type="PROSITE" id="PS00108">
    <property type="entry name" value="PROTEIN_KINASE_ST"/>
    <property type="match status" value="1"/>
</dbReference>
<dbReference type="CDD" id="cd00038">
    <property type="entry name" value="CAP_ED"/>
    <property type="match status" value="1"/>
</dbReference>
<dbReference type="SUPFAM" id="SSF56112">
    <property type="entry name" value="Protein kinase-like (PK-like)"/>
    <property type="match status" value="1"/>
</dbReference>
<dbReference type="GO" id="GO:0030553">
    <property type="term" value="F:cGMP binding"/>
    <property type="evidence" value="ECO:0007669"/>
    <property type="project" value="UniProtKB-KW"/>
</dbReference>
<dbReference type="PROSITE" id="PS50042">
    <property type="entry name" value="CNMP_BINDING_3"/>
    <property type="match status" value="1"/>
</dbReference>
<comment type="caution">
    <text evidence="13">The sequence shown here is derived from an EMBL/GenBank/DDBJ whole genome shotgun (WGS) entry which is preliminary data.</text>
</comment>
<feature type="compositionally biased region" description="Polar residues" evidence="10">
    <location>
        <begin position="523"/>
        <end position="532"/>
    </location>
</feature>
<feature type="domain" description="Cyclic nucleotide-binding" evidence="12">
    <location>
        <begin position="140"/>
        <end position="184"/>
    </location>
</feature>
<dbReference type="InterPro" id="IPR000595">
    <property type="entry name" value="cNMP-bd_dom"/>
</dbReference>
<feature type="region of interest" description="Disordered" evidence="10">
    <location>
        <begin position="1"/>
        <end position="38"/>
    </location>
</feature>
<feature type="region of interest" description="Disordered" evidence="10">
    <location>
        <begin position="287"/>
        <end position="323"/>
    </location>
</feature>
<sequence length="2457" mass="267782">MGTRDAWQPPDDDRADSPAVRKEPSDDGLEWDDTHLEGSSRASQRSRFVISPEDTKRIAWDFFQMVFILYESILVPYRLCFKQDASGLLEVLEDALYIFFLLDIALNFFTGVYISGHLVMSVRGIAPYYLRTWSHGGATIGYLSEGGYFGEVALFMETSRSASAKCLSFCDTICLSRQSLLDLLVIYPKFRLKYDALCREVLSGDVRGLCLQCVHCGKIGHLSDMCQAYTNVMKAAEAFKPSGPFTPAKARPTVFGSANSATTLDSKLKSRMTRVLIRAKTAGAIPVSPVSEGRTPTRSEPEESGGLGLDATPVPEQLAKKHPDNPVKWLEELRQVEDEGKLWYCSDSDRIVTTLFTHAQRRVAAAIAHRHRATQQKGSSSSSSSGRGSSRPLGTNQAAAINTTSPPTHSQRPTFTNGPPSSRMEEPRPEQGQLPPLPTALPKVLPSLSARGEGRVPALDLAKAGPIPTLSLTNSGSHSNRAPPTGGTLTRSSRRLHLRKSGRTSAGQPPTYSSTATRDRSTRANTPSSHRASLNIHGIIAEEGLPSALLPSSTDRDPRRELKEEAQLVGELAFLGDLTCLAKLHHQKELFAEVDRELDRIGEEAEPPSSPLGVDEGSLTSPRLRLLNPSKPLRLSEWGEVRRLLLAMMMARVPIDKLPIPLLWDMLVPGLETLPLPLLMATDFPERMRVDGECPCIQRAEPCLCLSPEEWRQAWRGLKRHRSKARDQLSQSSVANPFADPLLRSICSGVSERLHRMEREETREGLLGIPEGVEEQLILLGEYMRRAVYPGTCAAQALAAVLPTLVEVKGLLKAFHVEVRKQNEARATAELRAGSLDSLSPMQSMRTPRPGDLYRWRRLMIALAWTASALLDCSDAVMAEGILATLLDIPVAASSSEVMSPSSPDSLRPVGTSPPLYSLLTPVLAAAFFPESVEDSGLWVHPEVEDRRLALDRLRLLTTITAILNVIRRALGSTKGTPTVYVPLATRLRSAWAAIAQHSAPVIMGTWMASIFAYGTGVVPRFLTSRTPLHRLVGATTPETLLELKLAEAETALFSIPAELNDFLVDPHVGWYIHHHYSRFIRLYRRRPVDSSVPSPSAGSPSSTSSYASTAPPCQQEAPVDDSLAVAQLGVLRALAGARSPGARKKFHSLRVVDFLCGEVDLEHAAYHMEGRYREFTSRGGQGSRSASDAEGSSDGSSGISSERYHRARGFEHSPSKDVPARATQQEADYPKVPRKVMVPGLSFTGLAPSTQGCAALLGAAPAEEVSRDPTATAAVGGGGSEEEPLVPPPTALPPATHAEDKDYRRSLSAPLPPPVSYSDCGDVAQEDGRIEGSGSSSSLSSSSSSTSSSSPCSSRLPAATALSPPVVPRLAFQGLPPSVQGPGGLGIDPTPPEYVPGGLATESPHAPEPPGQILPLTTIDDAEGCRGTGRATAGLGRPRLTHSELFYDCGRKCRRLYRSEELQEGKGGSPNDGTLDCRYSDQFPALNGKVNVLFMLSVHLSHQSNSGALRRLRHHEGLPSIRSCPASPHRGLFRLLKLLAPGNFPQWIYADMKVVGGGAFGTVYRCETVLDGGDDEVVAVKLVSRNPNISDRCVLYDVFNEVTCLEEGRFDDYMAEIFDYGYDGCSYWIIMRFYDMTLTAWRSRLAQPLGGNLPDLLQAYRKVLTAVGKLHRDGLVHYDLKCDNIMVLDTHPRRGSQPTSTARGSSSSGIAVVLADFGESRVLEGPQNTDLCVRNRGTEFVKPPEMLTMERALRRDDAAFDRRRSVGTTTASDVWSLGCMLYELITGQYLFYNDDWIRFFMRLTGGLTGRGVEGGRHGSPATAMPLDILTEENIEKLDNNSSLCDFIRFMLVREPQCRPTVAAILHRFQRVYAAVQLERGIRPHTWRSRHSHDYPFSPSTTDPRVLPIPGEANAALEMSTVSSARHSPAAASRQSTPPPSAASTRLAYLPDDIVEAPAGFEVEPRLSRVFEDTLLLTVPPQSNFVPESLVREALPTHVIDLRPSNEPNLSGFPATVTCVRASWGHLERGSRRSTRTFINNVPLLFDFARSAAASRGRLFLIDTGHVAMAFLALVVSEGHRLSMYRALCLLLSRHLSPLDQPYPRLIMAMAKWQQGRFLAWAHQDALLANGCMTGSCLCGVCCWILRTSAVRSIVPFRGIIHDDVPTIVTCRCSPAEPVKACANLYSCAAYCQYLRSMEGGDSDPSDAAVWLWLPATLNKDGEVKHCPFFRRTKGAEVSRGLDGSAVAARKKGGAVPCQAGKPNASVMMSRMYRCVYCRVLSHAVVSVNSGGGKRGIKERGWVVLNLTNDAHRLRELHDAPPRRRLGDRPPDFNPDLNSSEDRVFSSLAPSLRGSLSGTASSATPAGSRRSGIDAAREIRPVGGTPAAATSEDEEYYYPSNTIGWDLSRQSLAELLLPQPPCPELNRLLCAILPNLRSSSSLQQRTAGNGGLPRKGC</sequence>
<feature type="compositionally biased region" description="Low complexity" evidence="10">
    <location>
        <begin position="375"/>
        <end position="391"/>
    </location>
</feature>
<dbReference type="PROSITE" id="PS50011">
    <property type="entry name" value="PROTEIN_KINASE_DOM"/>
    <property type="match status" value="1"/>
</dbReference>
<feature type="compositionally biased region" description="Low complexity" evidence="10">
    <location>
        <begin position="1092"/>
        <end position="1113"/>
    </location>
</feature>
<evidence type="ECO:0000259" key="12">
    <source>
        <dbReference type="PROSITE" id="PS50042"/>
    </source>
</evidence>
<feature type="compositionally biased region" description="Polar residues" evidence="10">
    <location>
        <begin position="504"/>
        <end position="516"/>
    </location>
</feature>
<protein>
    <recommendedName>
        <fullName evidence="2">non-specific serine/threonine protein kinase</fullName>
        <ecNumber evidence="2">2.7.11.1</ecNumber>
    </recommendedName>
</protein>
<dbReference type="GO" id="GO:0005813">
    <property type="term" value="C:centrosome"/>
    <property type="evidence" value="ECO:0007669"/>
    <property type="project" value="TreeGrafter"/>
</dbReference>
<dbReference type="GO" id="GO:0007059">
    <property type="term" value="P:chromosome segregation"/>
    <property type="evidence" value="ECO:0007669"/>
    <property type="project" value="TreeGrafter"/>
</dbReference>
<name>A0A7J6MQB8_PEROL</name>
<dbReference type="InterPro" id="IPR014710">
    <property type="entry name" value="RmlC-like_jellyroll"/>
</dbReference>
<dbReference type="EC" id="2.7.11.1" evidence="2"/>
<feature type="compositionally biased region" description="Basic residues" evidence="10">
    <location>
        <begin position="492"/>
        <end position="502"/>
    </location>
</feature>
<feature type="compositionally biased region" description="Low complexity" evidence="10">
    <location>
        <begin position="1923"/>
        <end position="1936"/>
    </location>
</feature>
<dbReference type="Pfam" id="PF00027">
    <property type="entry name" value="cNMP_binding"/>
    <property type="match status" value="1"/>
</dbReference>
<feature type="compositionally biased region" description="Low complexity" evidence="10">
    <location>
        <begin position="2351"/>
        <end position="2370"/>
    </location>
</feature>
<keyword evidence="8" id="KW-0142">cGMP-binding</keyword>
<evidence type="ECO:0000256" key="9">
    <source>
        <dbReference type="PROSITE-ProRule" id="PRU10141"/>
    </source>
</evidence>
<evidence type="ECO:0000256" key="3">
    <source>
        <dbReference type="ARBA" id="ARBA00022535"/>
    </source>
</evidence>
<evidence type="ECO:0000259" key="11">
    <source>
        <dbReference type="PROSITE" id="PS50011"/>
    </source>
</evidence>
<feature type="compositionally biased region" description="Polar residues" evidence="10">
    <location>
        <begin position="392"/>
        <end position="418"/>
    </location>
</feature>
<dbReference type="InterPro" id="IPR008271">
    <property type="entry name" value="Ser/Thr_kinase_AS"/>
</dbReference>
<feature type="compositionally biased region" description="Polar residues" evidence="10">
    <location>
        <begin position="470"/>
        <end position="482"/>
    </location>
</feature>
<evidence type="ECO:0000313" key="14">
    <source>
        <dbReference type="Proteomes" id="UP000572268"/>
    </source>
</evidence>
<gene>
    <name evidence="13" type="ORF">FOL46_006483</name>
</gene>
<feature type="binding site" evidence="9">
    <location>
        <position position="1582"/>
    </location>
    <ligand>
        <name>ATP</name>
        <dbReference type="ChEBI" id="CHEBI:30616"/>
    </ligand>
</feature>
<dbReference type="GO" id="GO:0005634">
    <property type="term" value="C:nucleus"/>
    <property type="evidence" value="ECO:0007669"/>
    <property type="project" value="TreeGrafter"/>
</dbReference>
<feature type="compositionally biased region" description="Basic and acidic residues" evidence="10">
    <location>
        <begin position="11"/>
        <end position="25"/>
    </location>
</feature>
<feature type="domain" description="Protein kinase" evidence="11">
    <location>
        <begin position="1550"/>
        <end position="1870"/>
    </location>
</feature>
<evidence type="ECO:0000256" key="1">
    <source>
        <dbReference type="ARBA" id="ARBA00010886"/>
    </source>
</evidence>
<feature type="region of interest" description="Disordered" evidence="10">
    <location>
        <begin position="1374"/>
        <end position="1410"/>
    </location>
</feature>
<feature type="region of interest" description="Disordered" evidence="10">
    <location>
        <begin position="1092"/>
        <end position="1118"/>
    </location>
</feature>
<dbReference type="PROSITE" id="PS00889">
    <property type="entry name" value="CNMP_BINDING_2"/>
    <property type="match status" value="1"/>
</dbReference>
<feature type="compositionally biased region" description="Basic and acidic residues" evidence="10">
    <location>
        <begin position="2371"/>
        <end position="2380"/>
    </location>
</feature>
<dbReference type="PROSITE" id="PS00107">
    <property type="entry name" value="PROTEIN_KINASE_ATP"/>
    <property type="match status" value="1"/>
</dbReference>